<feature type="non-terminal residue" evidence="1">
    <location>
        <position position="108"/>
    </location>
</feature>
<dbReference type="Proteomes" id="UP001162501">
    <property type="component" value="Chromosome 3"/>
</dbReference>
<name>A0AC59ZNA6_RANTA</name>
<reference evidence="1" key="2">
    <citation type="submission" date="2025-03" db="EMBL/GenBank/DDBJ databases">
        <authorList>
            <consortium name="ELIXIR-Norway"/>
            <consortium name="Elixir Norway"/>
        </authorList>
    </citation>
    <scope>NUCLEOTIDE SEQUENCE</scope>
</reference>
<protein>
    <submittedName>
        <fullName evidence="1">Uncharacterized protein</fullName>
    </submittedName>
</protein>
<organism evidence="1 2">
    <name type="scientific">Rangifer tarandus platyrhynchus</name>
    <name type="common">Svalbard reindeer</name>
    <dbReference type="NCBI Taxonomy" id="3082113"/>
    <lineage>
        <taxon>Eukaryota</taxon>
        <taxon>Metazoa</taxon>
        <taxon>Chordata</taxon>
        <taxon>Craniata</taxon>
        <taxon>Vertebrata</taxon>
        <taxon>Euteleostomi</taxon>
        <taxon>Mammalia</taxon>
        <taxon>Eutheria</taxon>
        <taxon>Laurasiatheria</taxon>
        <taxon>Artiodactyla</taxon>
        <taxon>Ruminantia</taxon>
        <taxon>Pecora</taxon>
        <taxon>Cervidae</taxon>
        <taxon>Odocoileinae</taxon>
        <taxon>Rangifer</taxon>
    </lineage>
</organism>
<proteinExistence type="predicted"/>
<feature type="non-terminal residue" evidence="1">
    <location>
        <position position="1"/>
    </location>
</feature>
<sequence>MRASGLSEAWLRAPPSRRETPAGTTFLTQPGDLQLRFPSPPGCRRLPSRARSPWSSRAFMPGGKLGRGRVWGELSLPWLHLASRPQRCTHLTKQLWDNLHQLSAANDA</sequence>
<gene>
    <name evidence="1" type="ORF">MRATA1EN22A_LOCUS19788</name>
</gene>
<dbReference type="EMBL" id="OX596087">
    <property type="protein sequence ID" value="CAN0453744.1"/>
    <property type="molecule type" value="Genomic_DNA"/>
</dbReference>
<evidence type="ECO:0000313" key="2">
    <source>
        <dbReference type="Proteomes" id="UP001162501"/>
    </source>
</evidence>
<accession>A0AC59ZNA6</accession>
<reference evidence="1" key="1">
    <citation type="submission" date="2023-05" db="EMBL/GenBank/DDBJ databases">
        <authorList>
            <consortium name="ELIXIR-Norway"/>
        </authorList>
    </citation>
    <scope>NUCLEOTIDE SEQUENCE</scope>
</reference>
<evidence type="ECO:0000313" key="1">
    <source>
        <dbReference type="EMBL" id="CAN0453744.1"/>
    </source>
</evidence>